<name>A0A2V1DAV9_9PLEO</name>
<organism evidence="8 9">
    <name type="scientific">Periconia macrospinosa</name>
    <dbReference type="NCBI Taxonomy" id="97972"/>
    <lineage>
        <taxon>Eukaryota</taxon>
        <taxon>Fungi</taxon>
        <taxon>Dikarya</taxon>
        <taxon>Ascomycota</taxon>
        <taxon>Pezizomycotina</taxon>
        <taxon>Dothideomycetes</taxon>
        <taxon>Pleosporomycetidae</taxon>
        <taxon>Pleosporales</taxon>
        <taxon>Massarineae</taxon>
        <taxon>Periconiaceae</taxon>
        <taxon>Periconia</taxon>
    </lineage>
</organism>
<accession>A0A2V1DAV9</accession>
<evidence type="ECO:0000256" key="3">
    <source>
        <dbReference type="ARBA" id="ARBA00022833"/>
    </source>
</evidence>
<keyword evidence="6" id="KW-0812">Transmembrane</keyword>
<keyword evidence="3" id="KW-0862">Zinc</keyword>
<feature type="compositionally biased region" description="Acidic residues" evidence="5">
    <location>
        <begin position="118"/>
        <end position="130"/>
    </location>
</feature>
<feature type="domain" description="MYND-type" evidence="7">
    <location>
        <begin position="253"/>
        <end position="294"/>
    </location>
</feature>
<dbReference type="STRING" id="97972.A0A2V1DAV9"/>
<dbReference type="AlphaFoldDB" id="A0A2V1DAV9"/>
<evidence type="ECO:0000256" key="4">
    <source>
        <dbReference type="PROSITE-ProRule" id="PRU00134"/>
    </source>
</evidence>
<feature type="transmembrane region" description="Helical" evidence="6">
    <location>
        <begin position="316"/>
        <end position="337"/>
    </location>
</feature>
<dbReference type="InterPro" id="IPR002893">
    <property type="entry name" value="Znf_MYND"/>
</dbReference>
<keyword evidence="6" id="KW-0472">Membrane</keyword>
<keyword evidence="2 4" id="KW-0863">Zinc-finger</keyword>
<dbReference type="Gene3D" id="6.10.140.2220">
    <property type="match status" value="1"/>
</dbReference>
<proteinExistence type="predicted"/>
<dbReference type="EMBL" id="KZ805502">
    <property type="protein sequence ID" value="PVH95266.1"/>
    <property type="molecule type" value="Genomic_DNA"/>
</dbReference>
<dbReference type="Proteomes" id="UP000244855">
    <property type="component" value="Unassembled WGS sequence"/>
</dbReference>
<dbReference type="PROSITE" id="PS50865">
    <property type="entry name" value="ZF_MYND_2"/>
    <property type="match status" value="1"/>
</dbReference>
<gene>
    <name evidence="8" type="ORF">DM02DRAFT_731963</name>
</gene>
<evidence type="ECO:0000256" key="2">
    <source>
        <dbReference type="ARBA" id="ARBA00022771"/>
    </source>
</evidence>
<dbReference type="SUPFAM" id="SSF144232">
    <property type="entry name" value="HIT/MYND zinc finger-like"/>
    <property type="match status" value="1"/>
</dbReference>
<feature type="region of interest" description="Disordered" evidence="5">
    <location>
        <begin position="118"/>
        <end position="173"/>
    </location>
</feature>
<evidence type="ECO:0000313" key="8">
    <source>
        <dbReference type="EMBL" id="PVH95266.1"/>
    </source>
</evidence>
<evidence type="ECO:0000259" key="7">
    <source>
        <dbReference type="PROSITE" id="PS50865"/>
    </source>
</evidence>
<keyword evidence="1" id="KW-0479">Metal-binding</keyword>
<dbReference type="GO" id="GO:0008270">
    <property type="term" value="F:zinc ion binding"/>
    <property type="evidence" value="ECO:0007669"/>
    <property type="project" value="UniProtKB-KW"/>
</dbReference>
<evidence type="ECO:0000256" key="6">
    <source>
        <dbReference type="SAM" id="Phobius"/>
    </source>
</evidence>
<protein>
    <recommendedName>
        <fullName evidence="7">MYND-type domain-containing protein</fullName>
    </recommendedName>
</protein>
<dbReference type="OrthoDB" id="432970at2759"/>
<sequence>MATVVPLPNFRLPSAPSEPPYLDGQPLSILDTSNTALTPATLIATILYNWHPNALAALLDFDAWVSVTWTFEHPSQNDATKGKKSTIEIGRIRNQVTFGRLDESGEKWVEMYVYDIEEGEEGSEEEESEVGNEGADSQATESNYIQRSSSKSTIRGGGKWHPKPRESILPSTSSTATITAESLTSASITFLLPLTTSPQPIWLAAPKSLHKFSVEYAFFAPSVPTSTSLEVDDGDGILMNPHWLYSSIDLGRCDGCNHAESEEKKLNRCGRCGTAAYCSAACQKKDWAVHKFVCGAGLEERGRMLKLSDRGGLRGWAIRHFTSLFGNILLNLFYYIFFG</sequence>
<keyword evidence="6" id="KW-1133">Transmembrane helix</keyword>
<reference evidence="8 9" key="1">
    <citation type="journal article" date="2018" name="Sci. Rep.">
        <title>Comparative genomics provides insights into the lifestyle and reveals functional heterogeneity of dark septate endophytic fungi.</title>
        <authorList>
            <person name="Knapp D.G."/>
            <person name="Nemeth J.B."/>
            <person name="Barry K."/>
            <person name="Hainaut M."/>
            <person name="Henrissat B."/>
            <person name="Johnson J."/>
            <person name="Kuo A."/>
            <person name="Lim J.H.P."/>
            <person name="Lipzen A."/>
            <person name="Nolan M."/>
            <person name="Ohm R.A."/>
            <person name="Tamas L."/>
            <person name="Grigoriev I.V."/>
            <person name="Spatafora J.W."/>
            <person name="Nagy L.G."/>
            <person name="Kovacs G.M."/>
        </authorList>
    </citation>
    <scope>NUCLEOTIDE SEQUENCE [LARGE SCALE GENOMIC DNA]</scope>
    <source>
        <strain evidence="8 9">DSE2036</strain>
    </source>
</reference>
<dbReference type="Pfam" id="PF01753">
    <property type="entry name" value="zf-MYND"/>
    <property type="match status" value="1"/>
</dbReference>
<dbReference type="PROSITE" id="PS01360">
    <property type="entry name" value="ZF_MYND_1"/>
    <property type="match status" value="1"/>
</dbReference>
<feature type="compositionally biased region" description="Polar residues" evidence="5">
    <location>
        <begin position="135"/>
        <end position="153"/>
    </location>
</feature>
<evidence type="ECO:0000256" key="1">
    <source>
        <dbReference type="ARBA" id="ARBA00022723"/>
    </source>
</evidence>
<keyword evidence="9" id="KW-1185">Reference proteome</keyword>
<evidence type="ECO:0000256" key="5">
    <source>
        <dbReference type="SAM" id="MobiDB-lite"/>
    </source>
</evidence>
<evidence type="ECO:0000313" key="9">
    <source>
        <dbReference type="Proteomes" id="UP000244855"/>
    </source>
</evidence>